<accession>A0A346XT08</accession>
<dbReference type="KEGG" id="euz:DVS28_a0653"/>
<protein>
    <submittedName>
        <fullName evidence="1">Acyl-CoA dehydrogenase/oxidase domain protein</fullName>
    </submittedName>
</protein>
<dbReference type="Proteomes" id="UP000264006">
    <property type="component" value="Chromosome"/>
</dbReference>
<dbReference type="AlphaFoldDB" id="A0A346XT08"/>
<gene>
    <name evidence="1" type="ORF">DVS28_a0653</name>
</gene>
<evidence type="ECO:0000313" key="2">
    <source>
        <dbReference type="Proteomes" id="UP000264006"/>
    </source>
</evidence>
<keyword evidence="2" id="KW-1185">Reference proteome</keyword>
<dbReference type="EMBL" id="CP031165">
    <property type="protein sequence ID" value="AXV05355.1"/>
    <property type="molecule type" value="Genomic_DNA"/>
</dbReference>
<sequence length="321" mass="33612">MLRDDMTTMHTDQGPTDRRTTIASTVRAAVEEPAFATALHGDPVARIDYLINLARTGSVSIARLVEAHLDAVLILDEAGLTPQADALYGVWASRGGVERHDGHISGPKPFCSGLGVVDRALVSGTDPGGGPELLLDVAAGDKLDGVEHVHGPWATDALADTATGTCRFLDHPVDTVVGKPGWYLARPGFWAGALRPAACWAGAALGLVDEAVAMGEDAGPHRLAHIGALHAAGEAMVAVLHRAAQHREGPGQLEALAARHTVERQAAEVLDRIGRAFGPRPYVGDAAFAQRAADLHLYLRQDHAEGDLEAVGRAVVATAGR</sequence>
<proteinExistence type="predicted"/>
<name>A0A346XT08_9ACTN</name>
<evidence type="ECO:0000313" key="1">
    <source>
        <dbReference type="EMBL" id="AXV05355.1"/>
    </source>
</evidence>
<reference evidence="1 2" key="1">
    <citation type="submission" date="2018-09" db="EMBL/GenBank/DDBJ databases">
        <title>Complete genome sequence of Euzebya sp. DY32-46 isolated from seawater of Pacific Ocean.</title>
        <authorList>
            <person name="Xu L."/>
            <person name="Wu Y.-H."/>
            <person name="Xu X.-W."/>
        </authorList>
    </citation>
    <scope>NUCLEOTIDE SEQUENCE [LARGE SCALE GENOMIC DNA]</scope>
    <source>
        <strain evidence="1 2">DY32-46</strain>
    </source>
</reference>
<organism evidence="1 2">
    <name type="scientific">Euzebya pacifica</name>
    <dbReference type="NCBI Taxonomy" id="1608957"/>
    <lineage>
        <taxon>Bacteria</taxon>
        <taxon>Bacillati</taxon>
        <taxon>Actinomycetota</taxon>
        <taxon>Nitriliruptoria</taxon>
        <taxon>Euzebyales</taxon>
    </lineage>
</organism>